<dbReference type="InterPro" id="IPR019489">
    <property type="entry name" value="Clp_ATPase_C"/>
</dbReference>
<evidence type="ECO:0000256" key="6">
    <source>
        <dbReference type="HAMAP-Rule" id="MF_00175"/>
    </source>
</evidence>
<reference evidence="9 10" key="2">
    <citation type="submission" date="2019-05" db="EMBL/GenBank/DDBJ databases">
        <title>Genome evolution of the obligate endosymbiont Buchnera aphidicola.</title>
        <authorList>
            <person name="Moran N.A."/>
        </authorList>
    </citation>
    <scope>NUCLEOTIDE SEQUENCE [LARGE SCALE GENOMIC DNA]</scope>
    <source>
        <strain evidence="9 10">Ane</strain>
    </source>
</reference>
<dbReference type="HAMAP" id="MF_00175">
    <property type="entry name" value="ClpX"/>
    <property type="match status" value="1"/>
</dbReference>
<dbReference type="GO" id="GO:0140662">
    <property type="term" value="F:ATP-dependent protein folding chaperone"/>
    <property type="evidence" value="ECO:0007669"/>
    <property type="project" value="InterPro"/>
</dbReference>
<feature type="binding site" evidence="6 7">
    <location>
        <position position="18"/>
    </location>
    <ligand>
        <name>Zn(2+)</name>
        <dbReference type="ChEBI" id="CHEBI:29105"/>
    </ligand>
</feature>
<dbReference type="GO" id="GO:0005524">
    <property type="term" value="F:ATP binding"/>
    <property type="evidence" value="ECO:0007669"/>
    <property type="project" value="UniProtKB-UniRule"/>
</dbReference>
<dbReference type="InterPro" id="IPR003959">
    <property type="entry name" value="ATPase_AAA_core"/>
</dbReference>
<keyword evidence="5 6" id="KW-0143">Chaperone</keyword>
<dbReference type="FunFam" id="3.40.50.300:FF:000005">
    <property type="entry name" value="ATP-dependent Clp protease ATP-binding subunit ClpX"/>
    <property type="match status" value="1"/>
</dbReference>
<gene>
    <name evidence="6 9" type="primary">clpX</name>
    <name evidence="9" type="ORF">D9V64_02415</name>
</gene>
<feature type="binding site" evidence="6 7">
    <location>
        <position position="15"/>
    </location>
    <ligand>
        <name>Zn(2+)</name>
        <dbReference type="ChEBI" id="CHEBI:29105"/>
    </ligand>
</feature>
<dbReference type="GO" id="GO:0051082">
    <property type="term" value="F:unfolded protein binding"/>
    <property type="evidence" value="ECO:0007669"/>
    <property type="project" value="UniProtKB-UniRule"/>
</dbReference>
<dbReference type="GO" id="GO:0008270">
    <property type="term" value="F:zinc ion binding"/>
    <property type="evidence" value="ECO:0007669"/>
    <property type="project" value="UniProtKB-UniRule"/>
</dbReference>
<feature type="binding site" evidence="6 7">
    <location>
        <position position="40"/>
    </location>
    <ligand>
        <name>Zn(2+)</name>
        <dbReference type="ChEBI" id="CHEBI:29105"/>
    </ligand>
</feature>
<dbReference type="Pfam" id="PF06689">
    <property type="entry name" value="zf-C4_ClpX"/>
    <property type="match status" value="1"/>
</dbReference>
<evidence type="ECO:0000313" key="9">
    <source>
        <dbReference type="EMBL" id="QCI18994.1"/>
    </source>
</evidence>
<dbReference type="GO" id="GO:0046983">
    <property type="term" value="F:protein dimerization activity"/>
    <property type="evidence" value="ECO:0007669"/>
    <property type="project" value="UniProtKB-UniRule"/>
</dbReference>
<dbReference type="NCBIfam" id="TIGR00382">
    <property type="entry name" value="clpX"/>
    <property type="match status" value="1"/>
</dbReference>
<keyword evidence="9" id="KW-0645">Protease</keyword>
<dbReference type="Gene3D" id="1.10.8.60">
    <property type="match status" value="1"/>
</dbReference>
<dbReference type="InterPro" id="IPR059188">
    <property type="entry name" value="Znf_CLPX-like"/>
</dbReference>
<dbReference type="GO" id="GO:0009376">
    <property type="term" value="C:HslUV protease complex"/>
    <property type="evidence" value="ECO:0007669"/>
    <property type="project" value="TreeGrafter"/>
</dbReference>
<evidence type="ECO:0000256" key="7">
    <source>
        <dbReference type="PROSITE-ProRule" id="PRU01250"/>
    </source>
</evidence>
<dbReference type="Pfam" id="PF10431">
    <property type="entry name" value="ClpB_D2-small"/>
    <property type="match status" value="1"/>
</dbReference>
<dbReference type="GO" id="GO:0016887">
    <property type="term" value="F:ATP hydrolysis activity"/>
    <property type="evidence" value="ECO:0007669"/>
    <property type="project" value="InterPro"/>
</dbReference>
<dbReference type="SUPFAM" id="SSF57716">
    <property type="entry name" value="Glucocorticoid receptor-like (DNA-binding domain)"/>
    <property type="match status" value="1"/>
</dbReference>
<dbReference type="Pfam" id="PF07724">
    <property type="entry name" value="AAA_2"/>
    <property type="match status" value="1"/>
</dbReference>
<evidence type="ECO:0000256" key="3">
    <source>
        <dbReference type="ARBA" id="ARBA00022833"/>
    </source>
</evidence>
<proteinExistence type="inferred from homology"/>
<keyword evidence="2 6" id="KW-0547">Nucleotide-binding</keyword>
<dbReference type="InterPro" id="IPR004487">
    <property type="entry name" value="Clp_protease_ATP-bd_su_ClpX"/>
</dbReference>
<dbReference type="FunFam" id="1.10.8.60:FF:000002">
    <property type="entry name" value="ATP-dependent Clp protease ATP-binding subunit ClpX"/>
    <property type="match status" value="1"/>
</dbReference>
<dbReference type="AlphaFoldDB" id="A0A4D6XWQ9"/>
<dbReference type="GO" id="GO:0008233">
    <property type="term" value="F:peptidase activity"/>
    <property type="evidence" value="ECO:0007669"/>
    <property type="project" value="UniProtKB-KW"/>
</dbReference>
<dbReference type="InterPro" id="IPR038366">
    <property type="entry name" value="Znf_CppX_C4_sf"/>
</dbReference>
<sequence>MTDKSKDDSKKLLHCSFCGKNQKEVEKLIAGPSVCICNECIKLCNNIIEETKLSKDIPNDDLKNLPTPCEIKKYLDSYVIGQDHTKKVLSVAVYNHYQRIRNIHKDSEKTELGKSNILLIGPTGSGKTLLAKTLAKLLNVPFSIADATTLTEAGYVGEDVENIIQKLLQKCKYNIKKAELGIIYIDEIDKISKKSDNPSITRDVSGEGVQQALLKLIEGTLASVPPQGGRKHPQQEFLQIDTSNILFICAGAFSGLSNIISKRININTEIGFNAAIDNKNQKQSEKQLLKQVEPKDLIKFGLIPEFIGRLPIITIVNELTENALVEILCKPKNALIKQYQTLFNLEKVKLEFDKKSIKAIAKQAMFKKTGARGLRSIIEKVLLDIMYELPSMQHVNKVLINESVIHSKSSPKIIYEKNKSKKASGE</sequence>
<dbReference type="Proteomes" id="UP000298791">
    <property type="component" value="Chromosome"/>
</dbReference>
<feature type="domain" description="ClpX-type ZB" evidence="8">
    <location>
        <begin position="2"/>
        <end position="56"/>
    </location>
</feature>
<evidence type="ECO:0000256" key="4">
    <source>
        <dbReference type="ARBA" id="ARBA00022840"/>
    </source>
</evidence>
<dbReference type="GO" id="GO:0051603">
    <property type="term" value="P:proteolysis involved in protein catabolic process"/>
    <property type="evidence" value="ECO:0007669"/>
    <property type="project" value="TreeGrafter"/>
</dbReference>
<dbReference type="CDD" id="cd19497">
    <property type="entry name" value="RecA-like_ClpX"/>
    <property type="match status" value="1"/>
</dbReference>
<comment type="function">
    <text evidence="6">ATP-dependent specificity component of the Clp protease. It directs the protease to specific substrates. Can perform chaperone functions in the absence of ClpP.</text>
</comment>
<dbReference type="InterPro" id="IPR027417">
    <property type="entry name" value="P-loop_NTPase"/>
</dbReference>
<keyword evidence="1 6" id="KW-0479">Metal-binding</keyword>
<evidence type="ECO:0000256" key="5">
    <source>
        <dbReference type="ARBA" id="ARBA00023186"/>
    </source>
</evidence>
<dbReference type="OrthoDB" id="9804062at2"/>
<dbReference type="PANTHER" id="PTHR48102">
    <property type="entry name" value="ATP-DEPENDENT CLP PROTEASE ATP-BINDING SUBUNIT CLPX-LIKE, MITOCHONDRIAL-RELATED"/>
    <property type="match status" value="1"/>
</dbReference>
<dbReference type="Gene3D" id="6.20.220.10">
    <property type="entry name" value="ClpX chaperone, C4-type zinc finger domain"/>
    <property type="match status" value="1"/>
</dbReference>
<organism evidence="9 10">
    <name type="scientific">Buchnera aphidicola</name>
    <name type="common">Aphis nerii</name>
    <dbReference type="NCBI Taxonomy" id="1241835"/>
    <lineage>
        <taxon>Bacteria</taxon>
        <taxon>Pseudomonadati</taxon>
        <taxon>Pseudomonadota</taxon>
        <taxon>Gammaproteobacteria</taxon>
        <taxon>Enterobacterales</taxon>
        <taxon>Erwiniaceae</taxon>
        <taxon>Buchnera</taxon>
    </lineage>
</organism>
<feature type="binding site" evidence="6 7">
    <location>
        <position position="37"/>
    </location>
    <ligand>
        <name>Zn(2+)</name>
        <dbReference type="ChEBI" id="CHEBI:29105"/>
    </ligand>
</feature>
<evidence type="ECO:0000259" key="8">
    <source>
        <dbReference type="PROSITE" id="PS51902"/>
    </source>
</evidence>
<reference evidence="9 10" key="1">
    <citation type="submission" date="2018-12" db="EMBL/GenBank/DDBJ databases">
        <authorList>
            <person name="Chong R.A."/>
        </authorList>
    </citation>
    <scope>NUCLEOTIDE SEQUENCE [LARGE SCALE GENOMIC DNA]</scope>
    <source>
        <strain evidence="9 10">Ane</strain>
    </source>
</reference>
<dbReference type="InterPro" id="IPR046425">
    <property type="entry name" value="ClpX_bact"/>
</dbReference>
<keyword evidence="9" id="KW-0378">Hydrolase</keyword>
<dbReference type="EMBL" id="CP034885">
    <property type="protein sequence ID" value="QCI18994.1"/>
    <property type="molecule type" value="Genomic_DNA"/>
</dbReference>
<dbReference type="RefSeq" id="WP_158366944.1">
    <property type="nucleotide sequence ID" value="NZ_CP034885.1"/>
</dbReference>
<accession>A0A4D6XWQ9</accession>
<evidence type="ECO:0000313" key="10">
    <source>
        <dbReference type="Proteomes" id="UP000298791"/>
    </source>
</evidence>
<evidence type="ECO:0000256" key="2">
    <source>
        <dbReference type="ARBA" id="ARBA00022741"/>
    </source>
</evidence>
<dbReference type="SMART" id="SM00994">
    <property type="entry name" value="zf-C4_ClpX"/>
    <property type="match status" value="1"/>
</dbReference>
<dbReference type="GO" id="GO:0051301">
    <property type="term" value="P:cell division"/>
    <property type="evidence" value="ECO:0007669"/>
    <property type="project" value="TreeGrafter"/>
</dbReference>
<keyword evidence="3 6" id="KW-0862">Zinc</keyword>
<feature type="binding site" evidence="6">
    <location>
        <begin position="122"/>
        <end position="129"/>
    </location>
    <ligand>
        <name>ATP</name>
        <dbReference type="ChEBI" id="CHEBI:30616"/>
    </ligand>
</feature>
<protein>
    <recommendedName>
        <fullName evidence="6">ATP-dependent Clp protease ATP-binding subunit ClpX</fullName>
    </recommendedName>
</protein>
<dbReference type="InterPro" id="IPR003593">
    <property type="entry name" value="AAA+_ATPase"/>
</dbReference>
<comment type="similarity">
    <text evidence="6 7">Belongs to the ClpX chaperone family.</text>
</comment>
<dbReference type="SMART" id="SM00382">
    <property type="entry name" value="AAA"/>
    <property type="match status" value="1"/>
</dbReference>
<dbReference type="Gene3D" id="3.40.50.300">
    <property type="entry name" value="P-loop containing nucleotide triphosphate hydrolases"/>
    <property type="match status" value="1"/>
</dbReference>
<keyword evidence="4 6" id="KW-0067">ATP-binding</keyword>
<comment type="subunit">
    <text evidence="6">Component of the ClpX-ClpP complex. Forms a hexameric ring that, in the presence of ATP, binds to fourteen ClpP subunits assembled into a disk-like structure with a central cavity, resembling the structure of eukaryotic proteasomes.</text>
</comment>
<dbReference type="SUPFAM" id="SSF52540">
    <property type="entry name" value="P-loop containing nucleoside triphosphate hydrolases"/>
    <property type="match status" value="1"/>
</dbReference>
<evidence type="ECO:0000256" key="1">
    <source>
        <dbReference type="ARBA" id="ARBA00022723"/>
    </source>
</evidence>
<dbReference type="PANTHER" id="PTHR48102:SF7">
    <property type="entry name" value="ATP-DEPENDENT CLP PROTEASE ATP-BINDING SUBUNIT CLPX-LIKE, MITOCHONDRIAL"/>
    <property type="match status" value="1"/>
</dbReference>
<dbReference type="PROSITE" id="PS51902">
    <property type="entry name" value="CLPX_ZB"/>
    <property type="match status" value="1"/>
</dbReference>
<dbReference type="NCBIfam" id="NF003745">
    <property type="entry name" value="PRK05342.1"/>
    <property type="match status" value="1"/>
</dbReference>
<name>A0A4D6XWQ9_9GAMM</name>
<dbReference type="InterPro" id="IPR050052">
    <property type="entry name" value="ATP-dep_Clp_protease_ClpX"/>
</dbReference>
<dbReference type="InterPro" id="IPR010603">
    <property type="entry name" value="Znf_CppX_C4"/>
</dbReference>
<dbReference type="SMART" id="SM01086">
    <property type="entry name" value="ClpB_D2-small"/>
    <property type="match status" value="1"/>
</dbReference>